<reference evidence="1" key="1">
    <citation type="journal article" date="2020" name="Nature">
        <title>Giant virus diversity and host interactions through global metagenomics.</title>
        <authorList>
            <person name="Schulz F."/>
            <person name="Roux S."/>
            <person name="Paez-Espino D."/>
            <person name="Jungbluth S."/>
            <person name="Walsh D.A."/>
            <person name="Denef V.J."/>
            <person name="McMahon K.D."/>
            <person name="Konstantinidis K.T."/>
            <person name="Eloe-Fadrosh E.A."/>
            <person name="Kyrpides N.C."/>
            <person name="Woyke T."/>
        </authorList>
    </citation>
    <scope>NUCLEOTIDE SEQUENCE</scope>
    <source>
        <strain evidence="1">GVMAG-M-3300023179-97</strain>
    </source>
</reference>
<protein>
    <submittedName>
        <fullName evidence="1">Uncharacterized protein</fullName>
    </submittedName>
</protein>
<name>A0A6C0HEE1_9ZZZZ</name>
<evidence type="ECO:0000313" key="1">
    <source>
        <dbReference type="EMBL" id="QHT78968.1"/>
    </source>
</evidence>
<proteinExistence type="predicted"/>
<sequence>MLSIPNGLPVWCPIPIDKDTLNNMKYDGGAIQRNKSMILLLPLHHKVRQDIHILGRIFSDIFTLEDTKVSQDLVPILTFLFPNCSVFYSETKNFCGKTISVDWS</sequence>
<accession>A0A6C0HEE1</accession>
<dbReference type="EMBL" id="MN739943">
    <property type="protein sequence ID" value="QHT78968.1"/>
    <property type="molecule type" value="Genomic_DNA"/>
</dbReference>
<organism evidence="1">
    <name type="scientific">viral metagenome</name>
    <dbReference type="NCBI Taxonomy" id="1070528"/>
    <lineage>
        <taxon>unclassified sequences</taxon>
        <taxon>metagenomes</taxon>
        <taxon>organismal metagenomes</taxon>
    </lineage>
</organism>
<dbReference type="AlphaFoldDB" id="A0A6C0HEE1"/>